<dbReference type="AlphaFoldDB" id="A0AAN9EQM9"/>
<dbReference type="Proteomes" id="UP001372338">
    <property type="component" value="Unassembled WGS sequence"/>
</dbReference>
<evidence type="ECO:0000313" key="2">
    <source>
        <dbReference type="Proteomes" id="UP001372338"/>
    </source>
</evidence>
<reference evidence="1 2" key="1">
    <citation type="submission" date="2024-01" db="EMBL/GenBank/DDBJ databases">
        <title>The genomes of 5 underutilized Papilionoideae crops provide insights into root nodulation and disease resistanc.</title>
        <authorList>
            <person name="Yuan L."/>
        </authorList>
    </citation>
    <scope>NUCLEOTIDE SEQUENCE [LARGE SCALE GENOMIC DNA]</scope>
    <source>
        <strain evidence="1">ZHUSHIDOU_FW_LH</strain>
        <tissue evidence="1">Leaf</tissue>
    </source>
</reference>
<name>A0AAN9EQM9_CROPI</name>
<keyword evidence="2" id="KW-1185">Reference proteome</keyword>
<dbReference type="EMBL" id="JAYWIO010000006">
    <property type="protein sequence ID" value="KAK7258198.1"/>
    <property type="molecule type" value="Genomic_DNA"/>
</dbReference>
<gene>
    <name evidence="1" type="ORF">RIF29_32716</name>
</gene>
<sequence length="80" mass="9392">MQGVTVFKESNTTTESSVFESFLLSWEYEKETSYATTHLINLVGRVLCVVEKSNFTCKTGVRKIRKKEKRWHSRKSERET</sequence>
<protein>
    <submittedName>
        <fullName evidence="1">Uncharacterized protein</fullName>
    </submittedName>
</protein>
<organism evidence="1 2">
    <name type="scientific">Crotalaria pallida</name>
    <name type="common">Smooth rattlebox</name>
    <name type="synonym">Crotalaria striata</name>
    <dbReference type="NCBI Taxonomy" id="3830"/>
    <lineage>
        <taxon>Eukaryota</taxon>
        <taxon>Viridiplantae</taxon>
        <taxon>Streptophyta</taxon>
        <taxon>Embryophyta</taxon>
        <taxon>Tracheophyta</taxon>
        <taxon>Spermatophyta</taxon>
        <taxon>Magnoliopsida</taxon>
        <taxon>eudicotyledons</taxon>
        <taxon>Gunneridae</taxon>
        <taxon>Pentapetalae</taxon>
        <taxon>rosids</taxon>
        <taxon>fabids</taxon>
        <taxon>Fabales</taxon>
        <taxon>Fabaceae</taxon>
        <taxon>Papilionoideae</taxon>
        <taxon>50 kb inversion clade</taxon>
        <taxon>genistoids sensu lato</taxon>
        <taxon>core genistoids</taxon>
        <taxon>Crotalarieae</taxon>
        <taxon>Crotalaria</taxon>
    </lineage>
</organism>
<evidence type="ECO:0000313" key="1">
    <source>
        <dbReference type="EMBL" id="KAK7258198.1"/>
    </source>
</evidence>
<accession>A0AAN9EQM9</accession>
<proteinExistence type="predicted"/>
<comment type="caution">
    <text evidence="1">The sequence shown here is derived from an EMBL/GenBank/DDBJ whole genome shotgun (WGS) entry which is preliminary data.</text>
</comment>